<dbReference type="Proteomes" id="UP000192578">
    <property type="component" value="Unassembled WGS sequence"/>
</dbReference>
<protein>
    <submittedName>
        <fullName evidence="2">Uncharacterized protein</fullName>
    </submittedName>
</protein>
<name>A0A9X6NCT2_HYPEX</name>
<keyword evidence="3" id="KW-1185">Reference proteome</keyword>
<evidence type="ECO:0000256" key="1">
    <source>
        <dbReference type="SAM" id="MobiDB-lite"/>
    </source>
</evidence>
<gene>
    <name evidence="2" type="ORF">BV898_16208</name>
</gene>
<sequence>MYAALLNAVQENKYSTAPDGRKASDAAFLLTSLDDHQFNRLFRDAWMKVEKDRSDNVEAVDGPRCSTGQLNASNSSKLARVERVSKRRRTN</sequence>
<organism evidence="2 3">
    <name type="scientific">Hypsibius exemplaris</name>
    <name type="common">Freshwater tardigrade</name>
    <dbReference type="NCBI Taxonomy" id="2072580"/>
    <lineage>
        <taxon>Eukaryota</taxon>
        <taxon>Metazoa</taxon>
        <taxon>Ecdysozoa</taxon>
        <taxon>Tardigrada</taxon>
        <taxon>Eutardigrada</taxon>
        <taxon>Parachela</taxon>
        <taxon>Hypsibioidea</taxon>
        <taxon>Hypsibiidae</taxon>
        <taxon>Hypsibius</taxon>
    </lineage>
</organism>
<comment type="caution">
    <text evidence="2">The sequence shown here is derived from an EMBL/GenBank/DDBJ whole genome shotgun (WGS) entry which is preliminary data.</text>
</comment>
<evidence type="ECO:0000313" key="2">
    <source>
        <dbReference type="EMBL" id="OWA51737.1"/>
    </source>
</evidence>
<evidence type="ECO:0000313" key="3">
    <source>
        <dbReference type="Proteomes" id="UP000192578"/>
    </source>
</evidence>
<feature type="region of interest" description="Disordered" evidence="1">
    <location>
        <begin position="56"/>
        <end position="91"/>
    </location>
</feature>
<reference evidence="3" key="1">
    <citation type="submission" date="2017-01" db="EMBL/GenBank/DDBJ databases">
        <title>Comparative genomics of anhydrobiosis in the tardigrade Hypsibius dujardini.</title>
        <authorList>
            <person name="Yoshida Y."/>
            <person name="Koutsovoulos G."/>
            <person name="Laetsch D."/>
            <person name="Stevens L."/>
            <person name="Kumar S."/>
            <person name="Horikawa D."/>
            <person name="Ishino K."/>
            <person name="Komine S."/>
            <person name="Tomita M."/>
            <person name="Blaxter M."/>
            <person name="Arakawa K."/>
        </authorList>
    </citation>
    <scope>NUCLEOTIDE SEQUENCE [LARGE SCALE GENOMIC DNA]</scope>
    <source>
        <strain evidence="3">Z151</strain>
    </source>
</reference>
<proteinExistence type="predicted"/>
<dbReference type="AlphaFoldDB" id="A0A9X6NCT2"/>
<accession>A0A9X6NCT2</accession>
<dbReference type="EMBL" id="MTYJ01000237">
    <property type="protein sequence ID" value="OWA51737.1"/>
    <property type="molecule type" value="Genomic_DNA"/>
</dbReference>
<feature type="compositionally biased region" description="Polar residues" evidence="1">
    <location>
        <begin position="66"/>
        <end position="77"/>
    </location>
</feature>